<dbReference type="Pfam" id="PF13362">
    <property type="entry name" value="Toprim_3"/>
    <property type="match status" value="1"/>
</dbReference>
<gene>
    <name evidence="3" type="ORF">METZ01_LOCUS135250</name>
</gene>
<dbReference type="SUPFAM" id="SSF52540">
    <property type="entry name" value="P-loop containing nucleoside triphosphate hydrolases"/>
    <property type="match status" value="1"/>
</dbReference>
<organism evidence="3">
    <name type="scientific">marine metagenome</name>
    <dbReference type="NCBI Taxonomy" id="408172"/>
    <lineage>
        <taxon>unclassified sequences</taxon>
        <taxon>metagenomes</taxon>
        <taxon>ecological metagenomes</taxon>
    </lineage>
</organism>
<sequence>MHKKYIPNKDLLDALLAGPYSHFKKIGADDWRDPNQNNSSLSISEKGYIDHKSEISGSLWDLGKQLNLRIADGNDNPPKNNPSQTIWSKSEVAKQPDSRSFQLAKSYFTKHRKIPIESYSDLIRKGLIRAYEFKGELMLVYPSLTPETAALAIQSNPFAVRRIQRIFLNPDGSKHQKGKRHLGSNQKDSAAFIIPPLNNKDVPNHAVVFEGLEDALSLRTQYPGSWFFVATDKAGLKHVTGFFENKKFKECLIIADHDTDVRPEVTGQALAWQLGQTIEHIGIKVTVKMPPKPKEDANSALQSGKLREWIDGLIDVPDQFRIDQDRCREVKDAKEYFKKYGLRIQKASDVKIRPIKWLWPGVLAQGKLVIIAGDPGLGKSQVCLFISAIVSTGGEWPVSEETCDKGSVLILSAEDGAEDTIVPRLNAVSADLEHIHIVHAVKLDEKKERAFDFTKDVEQLRHIVKRIDNVRLIVVDPISAYMGKTDSHRNAEVRAALTPAVEFAEEIGACLLCVTHLNKGRTGNALSRITGSIAFIAAARASFLVSRDNDDPDRRLMLPLKNNLAKDTHGFGYRIEEHNLSGIETSNVTWEKDSVDLTAEEVLSDYVGRLDNRGNAENFLLQELAGGLKIPCKELYERAEEMGISPKVLWTVKDKIGVQANKVDFKGGWVWHLPLEVIPEDYLPPKIPEDSQSNNSNLGESSQTTITEII</sequence>
<dbReference type="InterPro" id="IPR006171">
    <property type="entry name" value="TOPRIM_dom"/>
</dbReference>
<reference evidence="3" key="1">
    <citation type="submission" date="2018-05" db="EMBL/GenBank/DDBJ databases">
        <authorList>
            <person name="Lanie J.A."/>
            <person name="Ng W.-L."/>
            <person name="Kazmierczak K.M."/>
            <person name="Andrzejewski T.M."/>
            <person name="Davidsen T.M."/>
            <person name="Wayne K.J."/>
            <person name="Tettelin H."/>
            <person name="Glass J.I."/>
            <person name="Rusch D."/>
            <person name="Podicherti R."/>
            <person name="Tsui H.-C.T."/>
            <person name="Winkler M.E."/>
        </authorList>
    </citation>
    <scope>NUCLEOTIDE SEQUENCE</scope>
</reference>
<name>A0A381YZC7_9ZZZZ</name>
<dbReference type="Pfam" id="PF13481">
    <property type="entry name" value="AAA_25"/>
    <property type="match status" value="1"/>
</dbReference>
<evidence type="ECO:0000256" key="1">
    <source>
        <dbReference type="SAM" id="MobiDB-lite"/>
    </source>
</evidence>
<dbReference type="Gene3D" id="3.40.1360.10">
    <property type="match status" value="1"/>
</dbReference>
<feature type="compositionally biased region" description="Polar residues" evidence="1">
    <location>
        <begin position="690"/>
        <end position="710"/>
    </location>
</feature>
<evidence type="ECO:0000259" key="2">
    <source>
        <dbReference type="SMART" id="SM00382"/>
    </source>
</evidence>
<feature type="domain" description="AAA+ ATPase" evidence="2">
    <location>
        <begin position="365"/>
        <end position="549"/>
    </location>
</feature>
<dbReference type="EMBL" id="UINC01019461">
    <property type="protein sequence ID" value="SVA82396.1"/>
    <property type="molecule type" value="Genomic_DNA"/>
</dbReference>
<dbReference type="AlphaFoldDB" id="A0A381YZC7"/>
<proteinExistence type="predicted"/>
<protein>
    <recommendedName>
        <fullName evidence="2">AAA+ ATPase domain-containing protein</fullName>
    </recommendedName>
</protein>
<dbReference type="InterPro" id="IPR027417">
    <property type="entry name" value="P-loop_NTPase"/>
</dbReference>
<dbReference type="InterPro" id="IPR003593">
    <property type="entry name" value="AAA+_ATPase"/>
</dbReference>
<accession>A0A381YZC7</accession>
<evidence type="ECO:0000313" key="3">
    <source>
        <dbReference type="EMBL" id="SVA82396.1"/>
    </source>
</evidence>
<dbReference type="Gene3D" id="3.40.50.300">
    <property type="entry name" value="P-loop containing nucleotide triphosphate hydrolases"/>
    <property type="match status" value="1"/>
</dbReference>
<dbReference type="SMART" id="SM00382">
    <property type="entry name" value="AAA"/>
    <property type="match status" value="1"/>
</dbReference>
<feature type="region of interest" description="Disordered" evidence="1">
    <location>
        <begin position="686"/>
        <end position="710"/>
    </location>
</feature>